<evidence type="ECO:0000313" key="3">
    <source>
        <dbReference type="Proteomes" id="UP000198802"/>
    </source>
</evidence>
<sequence>MSFPPQTTRQGGLSRRPETASDRLTNVSVIVAETVLVSTVAGSRAEPAEGGVLTAAAGLAVRYAAMITSKYELGVRFTEGEC</sequence>
<organism evidence="2 3">
    <name type="scientific">Parafrankia irregularis</name>
    <dbReference type="NCBI Taxonomy" id="795642"/>
    <lineage>
        <taxon>Bacteria</taxon>
        <taxon>Bacillati</taxon>
        <taxon>Actinomycetota</taxon>
        <taxon>Actinomycetes</taxon>
        <taxon>Frankiales</taxon>
        <taxon>Frankiaceae</taxon>
        <taxon>Parafrankia</taxon>
    </lineage>
</organism>
<evidence type="ECO:0000256" key="1">
    <source>
        <dbReference type="SAM" id="MobiDB-lite"/>
    </source>
</evidence>
<dbReference type="Proteomes" id="UP000198802">
    <property type="component" value="Unassembled WGS sequence"/>
</dbReference>
<proteinExistence type="predicted"/>
<protein>
    <submittedName>
        <fullName evidence="2">Uncharacterized protein</fullName>
    </submittedName>
</protein>
<dbReference type="AlphaFoldDB" id="A0A0S4QVT5"/>
<feature type="compositionally biased region" description="Polar residues" evidence="1">
    <location>
        <begin position="1"/>
        <end position="11"/>
    </location>
</feature>
<accession>A0A0S4QVT5</accession>
<name>A0A0S4QVT5_9ACTN</name>
<keyword evidence="3" id="KW-1185">Reference proteome</keyword>
<gene>
    <name evidence="2" type="ORF">Ga0074812_12974</name>
</gene>
<feature type="region of interest" description="Disordered" evidence="1">
    <location>
        <begin position="1"/>
        <end position="20"/>
    </location>
</feature>
<dbReference type="EMBL" id="FAOZ01000029">
    <property type="protein sequence ID" value="CUU59603.1"/>
    <property type="molecule type" value="Genomic_DNA"/>
</dbReference>
<evidence type="ECO:0000313" key="2">
    <source>
        <dbReference type="EMBL" id="CUU59603.1"/>
    </source>
</evidence>
<reference evidence="3" key="1">
    <citation type="submission" date="2015-11" db="EMBL/GenBank/DDBJ databases">
        <authorList>
            <person name="Varghese N."/>
        </authorList>
    </citation>
    <scope>NUCLEOTIDE SEQUENCE [LARGE SCALE GENOMIC DNA]</scope>
    <source>
        <strain evidence="3">DSM 45899</strain>
    </source>
</reference>